<evidence type="ECO:0000256" key="1">
    <source>
        <dbReference type="SAM" id="Phobius"/>
    </source>
</evidence>
<dbReference type="CDD" id="cd00303">
    <property type="entry name" value="retropepsin_like"/>
    <property type="match status" value="1"/>
</dbReference>
<dbReference type="Proteomes" id="UP001153555">
    <property type="component" value="Unassembled WGS sequence"/>
</dbReference>
<organism evidence="3 4">
    <name type="scientific">Striga hermonthica</name>
    <name type="common">Purple witchweed</name>
    <name type="synonym">Buchnera hermonthica</name>
    <dbReference type="NCBI Taxonomy" id="68872"/>
    <lineage>
        <taxon>Eukaryota</taxon>
        <taxon>Viridiplantae</taxon>
        <taxon>Streptophyta</taxon>
        <taxon>Embryophyta</taxon>
        <taxon>Tracheophyta</taxon>
        <taxon>Spermatophyta</taxon>
        <taxon>Magnoliopsida</taxon>
        <taxon>eudicotyledons</taxon>
        <taxon>Gunneridae</taxon>
        <taxon>Pentapetalae</taxon>
        <taxon>asterids</taxon>
        <taxon>lamiids</taxon>
        <taxon>Lamiales</taxon>
        <taxon>Orobanchaceae</taxon>
        <taxon>Buchnereae</taxon>
        <taxon>Striga</taxon>
    </lineage>
</organism>
<feature type="non-terminal residue" evidence="3">
    <location>
        <position position="447"/>
    </location>
</feature>
<dbReference type="PANTHER" id="PTHR48475:SF2">
    <property type="entry name" value="RIBONUCLEASE H"/>
    <property type="match status" value="1"/>
</dbReference>
<feature type="non-terminal residue" evidence="3">
    <location>
        <position position="1"/>
    </location>
</feature>
<protein>
    <recommendedName>
        <fullName evidence="2">Integrase catalytic domain-containing protein</fullName>
    </recommendedName>
</protein>
<evidence type="ECO:0000313" key="3">
    <source>
        <dbReference type="EMBL" id="CAA0843118.1"/>
    </source>
</evidence>
<reference evidence="3" key="1">
    <citation type="submission" date="2019-12" db="EMBL/GenBank/DDBJ databases">
        <authorList>
            <person name="Scholes J."/>
        </authorList>
    </citation>
    <scope>NUCLEOTIDE SEQUENCE</scope>
</reference>
<sequence>FGVPKVLISNNGTQFNGKQIRAWCEDMKIEQHFASVAHPQDNGQVEVTNRIILNGLKTKLEKASGAWVDELSSVLWAYRTTPRSTTGETPFSLAYGMEALLLVEIELSSQRSSTYDSEQNEDLMMAALDTIEVLRGRATIRVETYKQRMRALFANLGQNGATLFAVVLEEGTLKMLGHLVHGGRQQGGRFWGQRVGPRMAGPPPFPDRVALVGTRVLPQGQLAPHTILTIRLDQRFGRANNKLLGGRAVDRSVVRGLGFGRGIGFRRFVCGFERSSIFRIGSSLICWSMTRGIFAEGSSKKVALKFSLAVASVVDVVAVAVVFVAMAAAVVVVSAAGVEVAWPLAEAIAAVMALVETQKRQPRLRVANGERLKCSEFYRSVPIKMQGVTLKADLYALPLVGPDVVLGVQWLEGLGPVTTDYRVGTMESHWGDGMVKLSTRGKEGTKE</sequence>
<proteinExistence type="predicted"/>
<evidence type="ECO:0000259" key="2">
    <source>
        <dbReference type="PROSITE" id="PS50994"/>
    </source>
</evidence>
<dbReference type="PANTHER" id="PTHR48475">
    <property type="entry name" value="RIBONUCLEASE H"/>
    <property type="match status" value="1"/>
</dbReference>
<feature type="domain" description="Integrase catalytic" evidence="2">
    <location>
        <begin position="1"/>
        <end position="98"/>
    </location>
</feature>
<comment type="caution">
    <text evidence="3">The sequence shown here is derived from an EMBL/GenBank/DDBJ whole genome shotgun (WGS) entry which is preliminary data.</text>
</comment>
<gene>
    <name evidence="3" type="ORF">SHERM_08972</name>
</gene>
<dbReference type="InterPro" id="IPR001584">
    <property type="entry name" value="Integrase_cat-core"/>
</dbReference>
<keyword evidence="1" id="KW-0812">Transmembrane</keyword>
<dbReference type="EMBL" id="CACSLK010034598">
    <property type="protein sequence ID" value="CAA0843118.1"/>
    <property type="molecule type" value="Genomic_DNA"/>
</dbReference>
<evidence type="ECO:0000313" key="4">
    <source>
        <dbReference type="Proteomes" id="UP001153555"/>
    </source>
</evidence>
<keyword evidence="1" id="KW-0472">Membrane</keyword>
<dbReference type="InterPro" id="IPR036397">
    <property type="entry name" value="RNaseH_sf"/>
</dbReference>
<dbReference type="OrthoDB" id="786061at2759"/>
<name>A0A9N7P2I3_STRHE</name>
<accession>A0A9N7P2I3</accession>
<feature type="transmembrane region" description="Helical" evidence="1">
    <location>
        <begin position="306"/>
        <end position="334"/>
    </location>
</feature>
<dbReference type="SUPFAM" id="SSF53098">
    <property type="entry name" value="Ribonuclease H-like"/>
    <property type="match status" value="1"/>
</dbReference>
<dbReference type="GO" id="GO:0003676">
    <property type="term" value="F:nucleic acid binding"/>
    <property type="evidence" value="ECO:0007669"/>
    <property type="project" value="InterPro"/>
</dbReference>
<keyword evidence="1" id="KW-1133">Transmembrane helix</keyword>
<keyword evidence="4" id="KW-1185">Reference proteome</keyword>
<dbReference type="Pfam" id="PF08284">
    <property type="entry name" value="RVP_2"/>
    <property type="match status" value="1"/>
</dbReference>
<dbReference type="AlphaFoldDB" id="A0A9N7P2I3"/>
<dbReference type="InterPro" id="IPR012337">
    <property type="entry name" value="RNaseH-like_sf"/>
</dbReference>
<dbReference type="PROSITE" id="PS50994">
    <property type="entry name" value="INTEGRASE"/>
    <property type="match status" value="1"/>
</dbReference>
<dbReference type="GO" id="GO:0015074">
    <property type="term" value="P:DNA integration"/>
    <property type="evidence" value="ECO:0007669"/>
    <property type="project" value="InterPro"/>
</dbReference>
<dbReference type="Gene3D" id="3.30.420.10">
    <property type="entry name" value="Ribonuclease H-like superfamily/Ribonuclease H"/>
    <property type="match status" value="1"/>
</dbReference>